<evidence type="ECO:0000256" key="2">
    <source>
        <dbReference type="ARBA" id="ARBA00022741"/>
    </source>
</evidence>
<dbReference type="GO" id="GO:0004674">
    <property type="term" value="F:protein serine/threonine kinase activity"/>
    <property type="evidence" value="ECO:0007669"/>
    <property type="project" value="UniProtKB-KW"/>
</dbReference>
<dbReference type="EC" id="2.7.11.1" evidence="1"/>
<dbReference type="RefSeq" id="XP_058348110.1">
    <property type="nucleotide sequence ID" value="XM_058481472.1"/>
</dbReference>
<dbReference type="PROSITE" id="PS00107">
    <property type="entry name" value="PROTEIN_KINASE_ATP"/>
    <property type="match status" value="1"/>
</dbReference>
<keyword evidence="5" id="KW-0418">Kinase</keyword>
<dbReference type="SMART" id="SM00220">
    <property type="entry name" value="S_TKc"/>
    <property type="match status" value="1"/>
</dbReference>
<dbReference type="InterPro" id="IPR050629">
    <property type="entry name" value="STE20/SPS1-PAK"/>
</dbReference>
<proteinExistence type="inferred from homology"/>
<dbReference type="Pfam" id="PF00069">
    <property type="entry name" value="Pkinase"/>
    <property type="match status" value="1"/>
</dbReference>
<dbReference type="PANTHER" id="PTHR48012:SF16">
    <property type="entry name" value="NON-SPECIFIC SERINE_THREONINE PROTEIN KINASE"/>
    <property type="match status" value="1"/>
</dbReference>
<evidence type="ECO:0000256" key="4">
    <source>
        <dbReference type="PROSITE-ProRule" id="PRU10141"/>
    </source>
</evidence>
<dbReference type="GO" id="GO:0005524">
    <property type="term" value="F:ATP binding"/>
    <property type="evidence" value="ECO:0007669"/>
    <property type="project" value="UniProtKB-UniRule"/>
</dbReference>
<name>A0AAD8DIQ5_9FUNG</name>
<evidence type="ECO:0000256" key="6">
    <source>
        <dbReference type="SAM" id="MobiDB-lite"/>
    </source>
</evidence>
<feature type="domain" description="Protein kinase" evidence="7">
    <location>
        <begin position="89"/>
        <end position="366"/>
    </location>
</feature>
<dbReference type="InterPro" id="IPR011009">
    <property type="entry name" value="Kinase-like_dom_sf"/>
</dbReference>
<dbReference type="PROSITE" id="PS00108">
    <property type="entry name" value="PROTEIN_KINASE_ST"/>
    <property type="match status" value="1"/>
</dbReference>
<protein>
    <recommendedName>
        <fullName evidence="1">non-specific serine/threonine protein kinase</fullName>
        <ecNumber evidence="1">2.7.11.1</ecNumber>
    </recommendedName>
</protein>
<feature type="compositionally biased region" description="Acidic residues" evidence="6">
    <location>
        <begin position="406"/>
        <end position="415"/>
    </location>
</feature>
<dbReference type="PROSITE" id="PS50011">
    <property type="entry name" value="PROTEIN_KINASE_DOM"/>
    <property type="match status" value="1"/>
</dbReference>
<keyword evidence="9" id="KW-1185">Reference proteome</keyword>
<comment type="similarity">
    <text evidence="5">Belongs to the protein kinase superfamily.</text>
</comment>
<evidence type="ECO:0000259" key="7">
    <source>
        <dbReference type="PROSITE" id="PS50011"/>
    </source>
</evidence>
<dbReference type="PANTHER" id="PTHR48012">
    <property type="entry name" value="STERILE20-LIKE KINASE, ISOFORM B-RELATED"/>
    <property type="match status" value="1"/>
</dbReference>
<dbReference type="InterPro" id="IPR017441">
    <property type="entry name" value="Protein_kinase_ATP_BS"/>
</dbReference>
<keyword evidence="5" id="KW-0723">Serine/threonine-protein kinase</keyword>
<reference evidence="8 9" key="1">
    <citation type="submission" date="2023-03" db="EMBL/GenBank/DDBJ databases">
        <title>Genome sequence of Lichtheimia ornata CBS 291.66.</title>
        <authorList>
            <person name="Mohabir J.T."/>
            <person name="Shea T.P."/>
            <person name="Kurbessoian T."/>
            <person name="Berby B."/>
            <person name="Fontaine J."/>
            <person name="Livny J."/>
            <person name="Gnirke A."/>
            <person name="Stajich J.E."/>
            <person name="Cuomo C.A."/>
        </authorList>
    </citation>
    <scope>NUCLEOTIDE SEQUENCE [LARGE SCALE GENOMIC DNA]</scope>
    <source>
        <strain evidence="8">CBS 291.66</strain>
    </source>
</reference>
<dbReference type="EMBL" id="JARTCD010000003">
    <property type="protein sequence ID" value="KAJ8663198.1"/>
    <property type="molecule type" value="Genomic_DNA"/>
</dbReference>
<dbReference type="Proteomes" id="UP001234581">
    <property type="component" value="Unassembled WGS sequence"/>
</dbReference>
<keyword evidence="3 4" id="KW-0067">ATP-binding</keyword>
<evidence type="ECO:0000313" key="9">
    <source>
        <dbReference type="Proteomes" id="UP001234581"/>
    </source>
</evidence>
<accession>A0AAD8DIQ5</accession>
<dbReference type="InterPro" id="IPR008271">
    <property type="entry name" value="Ser/Thr_kinase_AS"/>
</dbReference>
<feature type="region of interest" description="Disordered" evidence="6">
    <location>
        <begin position="402"/>
        <end position="429"/>
    </location>
</feature>
<evidence type="ECO:0000256" key="5">
    <source>
        <dbReference type="RuleBase" id="RU000304"/>
    </source>
</evidence>
<dbReference type="GeneID" id="83208793"/>
<dbReference type="GO" id="GO:0005737">
    <property type="term" value="C:cytoplasm"/>
    <property type="evidence" value="ECO:0007669"/>
    <property type="project" value="TreeGrafter"/>
</dbReference>
<gene>
    <name evidence="8" type="ORF">O0I10_001375</name>
</gene>
<dbReference type="SUPFAM" id="SSF56112">
    <property type="entry name" value="Protein kinase-like (PK-like)"/>
    <property type="match status" value="1"/>
</dbReference>
<keyword evidence="5" id="KW-0808">Transferase</keyword>
<feature type="compositionally biased region" description="Low complexity" evidence="6">
    <location>
        <begin position="416"/>
        <end position="427"/>
    </location>
</feature>
<evidence type="ECO:0000256" key="1">
    <source>
        <dbReference type="ARBA" id="ARBA00012513"/>
    </source>
</evidence>
<comment type="caution">
    <text evidence="8">The sequence shown here is derived from an EMBL/GenBank/DDBJ whole genome shotgun (WGS) entry which is preliminary data.</text>
</comment>
<evidence type="ECO:0000313" key="8">
    <source>
        <dbReference type="EMBL" id="KAJ8663198.1"/>
    </source>
</evidence>
<keyword evidence="2 4" id="KW-0547">Nucleotide-binding</keyword>
<dbReference type="AlphaFoldDB" id="A0AAD8DIQ5"/>
<feature type="binding site" evidence="4">
    <location>
        <position position="118"/>
    </location>
    <ligand>
        <name>ATP</name>
        <dbReference type="ChEBI" id="CHEBI:30616"/>
    </ligand>
</feature>
<dbReference type="Gene3D" id="3.30.200.20">
    <property type="entry name" value="Phosphorylase Kinase, domain 1"/>
    <property type="match status" value="1"/>
</dbReference>
<dbReference type="InterPro" id="IPR000719">
    <property type="entry name" value="Prot_kinase_dom"/>
</dbReference>
<evidence type="ECO:0000256" key="3">
    <source>
        <dbReference type="ARBA" id="ARBA00022840"/>
    </source>
</evidence>
<sequence length="446" mass="50039">MQSAPQTSTCHLYATGKLSVTPRCKAANELLLCSSSSPSSSGPNKGGPFSFCFRRLASLLSRIIYKHPSTRHPLRKRTNHYYSSHLEDYRLLQELGCGGSAIVFAASYRPRSSLIALKQVDLNRCRISDKEITALRREIHILSRCHHPHIISILRSFTVSHHMYLVMPMMIGSCRDLLTDFLPDGLEEESIIACILRQTISGLRYLHVNGVIHRDVKAANILVDQTGVVKLADFGASIIIHDDDPQQQQQKRNSQFLTVPQSTSCPCRSFVGTPCWMAPEMIQHLEYTEKVDMWALGITAIELACGSPPFCDGTPATIFSRVIYEPSPTLDSAKYSDNLRDFVSKCLEKDVKKRISADHALHHPFIVSAFSSSHLATWLHSLQYSPHHANNDIQRSYSMASLQADHDEEEEDDDSAPTTPDDVSPTSLHIPNRNLLLHTPKEFHLF</sequence>
<dbReference type="Gene3D" id="1.10.510.10">
    <property type="entry name" value="Transferase(Phosphotransferase) domain 1"/>
    <property type="match status" value="1"/>
</dbReference>
<organism evidence="8 9">
    <name type="scientific">Lichtheimia ornata</name>
    <dbReference type="NCBI Taxonomy" id="688661"/>
    <lineage>
        <taxon>Eukaryota</taxon>
        <taxon>Fungi</taxon>
        <taxon>Fungi incertae sedis</taxon>
        <taxon>Mucoromycota</taxon>
        <taxon>Mucoromycotina</taxon>
        <taxon>Mucoromycetes</taxon>
        <taxon>Mucorales</taxon>
        <taxon>Lichtheimiaceae</taxon>
        <taxon>Lichtheimia</taxon>
    </lineage>
</organism>